<dbReference type="RefSeq" id="WP_377579341.1">
    <property type="nucleotide sequence ID" value="NZ_JBHTKA010000003.1"/>
</dbReference>
<keyword evidence="3" id="KW-1185">Reference proteome</keyword>
<keyword evidence="1" id="KW-0732">Signal</keyword>
<organism evidence="2 3">
    <name type="scientific">Ohtaekwangia kribbensis</name>
    <dbReference type="NCBI Taxonomy" id="688913"/>
    <lineage>
        <taxon>Bacteria</taxon>
        <taxon>Pseudomonadati</taxon>
        <taxon>Bacteroidota</taxon>
        <taxon>Cytophagia</taxon>
        <taxon>Cytophagales</taxon>
        <taxon>Fulvivirgaceae</taxon>
        <taxon>Ohtaekwangia</taxon>
    </lineage>
</organism>
<feature type="chain" id="PRO_5047186997" evidence="1">
    <location>
        <begin position="25"/>
        <end position="248"/>
    </location>
</feature>
<sequence>MYLQNGLKPTAVIVLCVAATFAQAQNDQTLIDNVAKNLSLKAEAIDAEFTVTKPHPENKNVTIVLLGLPQGEEEDARTFDIYLVLADTKTGTILCSLAEKERYTSDAIRLTGFQIDTAPYKLAANVRAIGLRASYTGSSRPNPFGEETLSLYIQQGKTFVKVLHDFVTYQSTGEWDTNCAGNFSSSKSVLVILPEKTNGYNNIQVNTKTTETENMVRNEDCISSDTETKSSQKLVFNLKENQYRAIKK</sequence>
<protein>
    <submittedName>
        <fullName evidence="2">Uncharacterized protein</fullName>
    </submittedName>
</protein>
<dbReference type="EMBL" id="JBHTKA010000003">
    <property type="protein sequence ID" value="MFD1000061.1"/>
    <property type="molecule type" value="Genomic_DNA"/>
</dbReference>
<accession>A0ABW3K3P7</accession>
<name>A0ABW3K3P7_9BACT</name>
<evidence type="ECO:0000313" key="3">
    <source>
        <dbReference type="Proteomes" id="UP001597112"/>
    </source>
</evidence>
<gene>
    <name evidence="2" type="ORF">ACFQ21_12130</name>
</gene>
<reference evidence="3" key="1">
    <citation type="journal article" date="2019" name="Int. J. Syst. Evol. Microbiol.">
        <title>The Global Catalogue of Microorganisms (GCM) 10K type strain sequencing project: providing services to taxonomists for standard genome sequencing and annotation.</title>
        <authorList>
            <consortium name="The Broad Institute Genomics Platform"/>
            <consortium name="The Broad Institute Genome Sequencing Center for Infectious Disease"/>
            <person name="Wu L."/>
            <person name="Ma J."/>
        </authorList>
    </citation>
    <scope>NUCLEOTIDE SEQUENCE [LARGE SCALE GENOMIC DNA]</scope>
    <source>
        <strain evidence="3">CCUG 58938</strain>
    </source>
</reference>
<proteinExistence type="predicted"/>
<comment type="caution">
    <text evidence="2">The sequence shown here is derived from an EMBL/GenBank/DDBJ whole genome shotgun (WGS) entry which is preliminary data.</text>
</comment>
<feature type="signal peptide" evidence="1">
    <location>
        <begin position="1"/>
        <end position="24"/>
    </location>
</feature>
<dbReference type="Proteomes" id="UP001597112">
    <property type="component" value="Unassembled WGS sequence"/>
</dbReference>
<evidence type="ECO:0000313" key="2">
    <source>
        <dbReference type="EMBL" id="MFD1000061.1"/>
    </source>
</evidence>
<evidence type="ECO:0000256" key="1">
    <source>
        <dbReference type="SAM" id="SignalP"/>
    </source>
</evidence>